<evidence type="ECO:0000313" key="2">
    <source>
        <dbReference type="Proteomes" id="UP000225617"/>
    </source>
</evidence>
<reference evidence="1" key="1">
    <citation type="submission" date="2017-01" db="EMBL/GenBank/DDBJ databases">
        <title>Complete Genome Sequence of two Novel Multi-drug resistant Klebsiella pneumoniae Phage vB_Kpn_IME260.</title>
        <authorList>
            <person name="Xing S."/>
            <person name="Pan X."/>
            <person name="Sun Q."/>
            <person name="Pei G."/>
            <person name="Mi Z."/>
            <person name="An X."/>
            <person name="Tong Y."/>
        </authorList>
    </citation>
    <scope>NUCLEOTIDE SEQUENCE [LARGE SCALE GENOMIC DNA]</scope>
</reference>
<organism evidence="1 2">
    <name type="scientific">Klebsiella phage vB_Kpn_IME260</name>
    <dbReference type="NCBI Taxonomy" id="1912318"/>
    <lineage>
        <taxon>Viruses</taxon>
        <taxon>Duplodnaviria</taxon>
        <taxon>Heunggongvirae</taxon>
        <taxon>Uroviricota</taxon>
        <taxon>Caudoviricetes</taxon>
        <taxon>Demerecviridae</taxon>
        <taxon>Sugarlandvirus</taxon>
        <taxon>Sugarlandvirus IME260</taxon>
    </lineage>
</organism>
<protein>
    <submittedName>
        <fullName evidence="1">Uncharacterized protein</fullName>
    </submittedName>
</protein>
<evidence type="ECO:0000313" key="1">
    <source>
        <dbReference type="EMBL" id="APT41104.1"/>
    </source>
</evidence>
<keyword evidence="2" id="KW-1185">Reference proteome</keyword>
<proteinExistence type="predicted"/>
<sequence length="54" mass="6593">MTLQELFEISKNIVLTEKDKDMFRKRLELLDEQFRKEAESMRPNAEVLNRMYTL</sequence>
<dbReference type="GeneID" id="40072992"/>
<dbReference type="EMBL" id="KX845404">
    <property type="protein sequence ID" value="APT41104.1"/>
    <property type="molecule type" value="Genomic_DNA"/>
</dbReference>
<accession>A0A1L6Z532</accession>
<dbReference type="KEGG" id="vg:40072992"/>
<name>A0A1L6Z532_9CAUD</name>
<dbReference type="RefSeq" id="YP_009597437.1">
    <property type="nucleotide sequence ID" value="NC_041899.1"/>
</dbReference>
<dbReference type="Proteomes" id="UP000225617">
    <property type="component" value="Segment"/>
</dbReference>